<dbReference type="PANTHER" id="PTHR48006">
    <property type="entry name" value="LEUCINE-RICH REPEAT-CONTAINING PROTEIN DDB_G0281931-RELATED"/>
    <property type="match status" value="1"/>
</dbReference>
<keyword evidence="3" id="KW-0723">Serine/threonine-protein kinase</keyword>
<keyword evidence="12" id="KW-1185">Reference proteome</keyword>
<dbReference type="PROSITE" id="PS00108">
    <property type="entry name" value="PROTEIN_KINASE_ST"/>
    <property type="match status" value="1"/>
</dbReference>
<dbReference type="InterPro" id="IPR008271">
    <property type="entry name" value="Ser/Thr_kinase_AS"/>
</dbReference>
<dbReference type="PROSITE" id="PS50011">
    <property type="entry name" value="PROTEIN_KINASE_DOM"/>
    <property type="match status" value="1"/>
</dbReference>
<dbReference type="AlphaFoldDB" id="A0A2U1Q2Q3"/>
<comment type="catalytic activity">
    <reaction evidence="8">
        <text>L-threonyl-[protein] + ATP = O-phospho-L-threonyl-[protein] + ADP + H(+)</text>
        <dbReference type="Rhea" id="RHEA:46608"/>
        <dbReference type="Rhea" id="RHEA-COMP:11060"/>
        <dbReference type="Rhea" id="RHEA-COMP:11605"/>
        <dbReference type="ChEBI" id="CHEBI:15378"/>
        <dbReference type="ChEBI" id="CHEBI:30013"/>
        <dbReference type="ChEBI" id="CHEBI:30616"/>
        <dbReference type="ChEBI" id="CHEBI:61977"/>
        <dbReference type="ChEBI" id="CHEBI:456216"/>
        <dbReference type="EC" id="2.7.11.1"/>
    </reaction>
</comment>
<protein>
    <recommendedName>
        <fullName evidence="2">non-specific serine/threonine protein kinase</fullName>
        <ecNumber evidence="2">2.7.11.1</ecNumber>
    </recommendedName>
</protein>
<dbReference type="PANTHER" id="PTHR48006:SF102">
    <property type="entry name" value="LEUCINE-RICH REPEAT-CONTAINING PROTEIN DDB_G0281931-RELATED"/>
    <property type="match status" value="1"/>
</dbReference>
<dbReference type="SMART" id="SM00220">
    <property type="entry name" value="S_TKc"/>
    <property type="match status" value="1"/>
</dbReference>
<dbReference type="SUPFAM" id="SSF56112">
    <property type="entry name" value="Protein kinase-like (PK-like)"/>
    <property type="match status" value="1"/>
</dbReference>
<evidence type="ECO:0000259" key="10">
    <source>
        <dbReference type="PROSITE" id="PS50011"/>
    </source>
</evidence>
<evidence type="ECO:0000256" key="2">
    <source>
        <dbReference type="ARBA" id="ARBA00012513"/>
    </source>
</evidence>
<sequence>MPIKKERFRNGYNTEMVVNQEEKRRQSQEKERKEKDMLGGFGKVYRGHIMREKRCSTLVAIKRLDSMSHQGLAEFHAKIEMLSKLRHTHLVLAYFYTGAGINHGVVHRDVKSSNILLDKDWAAKISDFGLAKISTIYQSSYYFHIGIKGTFGCMDPEIFMTGKFTRKTDIFAFGIVLFELLSGRHAVLPDGDEDLSLARWAQSYFY</sequence>
<keyword evidence="6 11" id="KW-0418">Kinase</keyword>
<dbReference type="EMBL" id="PKPP01000478">
    <property type="protein sequence ID" value="PWA92257.1"/>
    <property type="molecule type" value="Genomic_DNA"/>
</dbReference>
<dbReference type="OrthoDB" id="982393at2759"/>
<evidence type="ECO:0000256" key="3">
    <source>
        <dbReference type="ARBA" id="ARBA00022527"/>
    </source>
</evidence>
<evidence type="ECO:0000256" key="8">
    <source>
        <dbReference type="ARBA" id="ARBA00047899"/>
    </source>
</evidence>
<dbReference type="GO" id="GO:0005524">
    <property type="term" value="F:ATP binding"/>
    <property type="evidence" value="ECO:0007669"/>
    <property type="project" value="UniProtKB-KW"/>
</dbReference>
<gene>
    <name evidence="11" type="ORF">CTI12_AA081590</name>
</gene>
<proteinExistence type="predicted"/>
<evidence type="ECO:0000256" key="9">
    <source>
        <dbReference type="ARBA" id="ARBA00048679"/>
    </source>
</evidence>
<name>A0A2U1Q2Q3_ARTAN</name>
<accession>A0A2U1Q2Q3</accession>
<evidence type="ECO:0000256" key="4">
    <source>
        <dbReference type="ARBA" id="ARBA00022679"/>
    </source>
</evidence>
<comment type="subcellular location">
    <subcellularLocation>
        <location evidence="1">Membrane</location>
        <topology evidence="1">Single-pass type I membrane protein</topology>
    </subcellularLocation>
</comment>
<dbReference type="InterPro" id="IPR000719">
    <property type="entry name" value="Prot_kinase_dom"/>
</dbReference>
<feature type="domain" description="Protein kinase" evidence="10">
    <location>
        <begin position="1"/>
        <end position="206"/>
    </location>
</feature>
<comment type="caution">
    <text evidence="11">The sequence shown here is derived from an EMBL/GenBank/DDBJ whole genome shotgun (WGS) entry which is preliminary data.</text>
</comment>
<dbReference type="EC" id="2.7.11.1" evidence="2"/>
<keyword evidence="7" id="KW-0067">ATP-binding</keyword>
<dbReference type="Pfam" id="PF00069">
    <property type="entry name" value="Pkinase"/>
    <property type="match status" value="1"/>
</dbReference>
<dbReference type="Proteomes" id="UP000245207">
    <property type="component" value="Unassembled WGS sequence"/>
</dbReference>
<dbReference type="InterPro" id="IPR051824">
    <property type="entry name" value="LRR_Rcpt-Like_S/T_Kinase"/>
</dbReference>
<dbReference type="InterPro" id="IPR001245">
    <property type="entry name" value="Ser-Thr/Tyr_kinase_cat_dom"/>
</dbReference>
<evidence type="ECO:0000256" key="5">
    <source>
        <dbReference type="ARBA" id="ARBA00022741"/>
    </source>
</evidence>
<evidence type="ECO:0000256" key="7">
    <source>
        <dbReference type="ARBA" id="ARBA00022840"/>
    </source>
</evidence>
<evidence type="ECO:0000313" key="11">
    <source>
        <dbReference type="EMBL" id="PWA92257.1"/>
    </source>
</evidence>
<dbReference type="Gene3D" id="3.30.200.20">
    <property type="entry name" value="Phosphorylase Kinase, domain 1"/>
    <property type="match status" value="1"/>
</dbReference>
<reference evidence="11 12" key="1">
    <citation type="journal article" date="2018" name="Mol. Plant">
        <title>The genome of Artemisia annua provides insight into the evolution of Asteraceae family and artemisinin biosynthesis.</title>
        <authorList>
            <person name="Shen Q."/>
            <person name="Zhang L."/>
            <person name="Liao Z."/>
            <person name="Wang S."/>
            <person name="Yan T."/>
            <person name="Shi P."/>
            <person name="Liu M."/>
            <person name="Fu X."/>
            <person name="Pan Q."/>
            <person name="Wang Y."/>
            <person name="Lv Z."/>
            <person name="Lu X."/>
            <person name="Zhang F."/>
            <person name="Jiang W."/>
            <person name="Ma Y."/>
            <person name="Chen M."/>
            <person name="Hao X."/>
            <person name="Li L."/>
            <person name="Tang Y."/>
            <person name="Lv G."/>
            <person name="Zhou Y."/>
            <person name="Sun X."/>
            <person name="Brodelius P.E."/>
            <person name="Rose J.K.C."/>
            <person name="Tang K."/>
        </authorList>
    </citation>
    <scope>NUCLEOTIDE SEQUENCE [LARGE SCALE GENOMIC DNA]</scope>
    <source>
        <strain evidence="12">cv. Huhao1</strain>
        <tissue evidence="11">Leaf</tissue>
    </source>
</reference>
<dbReference type="InterPro" id="IPR011009">
    <property type="entry name" value="Kinase-like_dom_sf"/>
</dbReference>
<organism evidence="11 12">
    <name type="scientific">Artemisia annua</name>
    <name type="common">Sweet wormwood</name>
    <dbReference type="NCBI Taxonomy" id="35608"/>
    <lineage>
        <taxon>Eukaryota</taxon>
        <taxon>Viridiplantae</taxon>
        <taxon>Streptophyta</taxon>
        <taxon>Embryophyta</taxon>
        <taxon>Tracheophyta</taxon>
        <taxon>Spermatophyta</taxon>
        <taxon>Magnoliopsida</taxon>
        <taxon>eudicotyledons</taxon>
        <taxon>Gunneridae</taxon>
        <taxon>Pentapetalae</taxon>
        <taxon>asterids</taxon>
        <taxon>campanulids</taxon>
        <taxon>Asterales</taxon>
        <taxon>Asteraceae</taxon>
        <taxon>Asteroideae</taxon>
        <taxon>Anthemideae</taxon>
        <taxon>Artemisiinae</taxon>
        <taxon>Artemisia</taxon>
    </lineage>
</organism>
<evidence type="ECO:0000313" key="12">
    <source>
        <dbReference type="Proteomes" id="UP000245207"/>
    </source>
</evidence>
<dbReference type="GO" id="GO:0004674">
    <property type="term" value="F:protein serine/threonine kinase activity"/>
    <property type="evidence" value="ECO:0007669"/>
    <property type="project" value="UniProtKB-KW"/>
</dbReference>
<evidence type="ECO:0000256" key="6">
    <source>
        <dbReference type="ARBA" id="ARBA00022777"/>
    </source>
</evidence>
<comment type="catalytic activity">
    <reaction evidence="9">
        <text>L-seryl-[protein] + ATP = O-phospho-L-seryl-[protein] + ADP + H(+)</text>
        <dbReference type="Rhea" id="RHEA:17989"/>
        <dbReference type="Rhea" id="RHEA-COMP:9863"/>
        <dbReference type="Rhea" id="RHEA-COMP:11604"/>
        <dbReference type="ChEBI" id="CHEBI:15378"/>
        <dbReference type="ChEBI" id="CHEBI:29999"/>
        <dbReference type="ChEBI" id="CHEBI:30616"/>
        <dbReference type="ChEBI" id="CHEBI:83421"/>
        <dbReference type="ChEBI" id="CHEBI:456216"/>
        <dbReference type="EC" id="2.7.11.1"/>
    </reaction>
</comment>
<dbReference type="GO" id="GO:0016020">
    <property type="term" value="C:membrane"/>
    <property type="evidence" value="ECO:0007669"/>
    <property type="project" value="UniProtKB-SubCell"/>
</dbReference>
<evidence type="ECO:0000256" key="1">
    <source>
        <dbReference type="ARBA" id="ARBA00004479"/>
    </source>
</evidence>
<dbReference type="STRING" id="35608.A0A2U1Q2Q3"/>
<keyword evidence="5" id="KW-0547">Nucleotide-binding</keyword>
<keyword evidence="4" id="KW-0808">Transferase</keyword>
<dbReference type="Pfam" id="PF07714">
    <property type="entry name" value="PK_Tyr_Ser-Thr"/>
    <property type="match status" value="1"/>
</dbReference>
<dbReference type="Gene3D" id="1.10.510.10">
    <property type="entry name" value="Transferase(Phosphotransferase) domain 1"/>
    <property type="match status" value="1"/>
</dbReference>